<comment type="caution">
    <text evidence="1">The sequence shown here is derived from an EMBL/GenBank/DDBJ whole genome shotgun (WGS) entry which is preliminary data.</text>
</comment>
<keyword evidence="2" id="KW-1185">Reference proteome</keyword>
<dbReference type="PANTHER" id="PTHR36017">
    <property type="entry name" value="EMBRYO DEFECTIVE 1381"/>
    <property type="match status" value="1"/>
</dbReference>
<dbReference type="PANTHER" id="PTHR36017:SF1">
    <property type="entry name" value="EMBRYO DEFECTIVE 1381"/>
    <property type="match status" value="1"/>
</dbReference>
<evidence type="ECO:0000313" key="2">
    <source>
        <dbReference type="Proteomes" id="UP000886595"/>
    </source>
</evidence>
<reference evidence="1 2" key="1">
    <citation type="submission" date="2020-02" db="EMBL/GenBank/DDBJ databases">
        <authorList>
            <person name="Ma Q."/>
            <person name="Huang Y."/>
            <person name="Song X."/>
            <person name="Pei D."/>
        </authorList>
    </citation>
    <scope>NUCLEOTIDE SEQUENCE [LARGE SCALE GENOMIC DNA]</scope>
    <source>
        <strain evidence="1">Sxm20200214</strain>
        <tissue evidence="1">Leaf</tissue>
    </source>
</reference>
<dbReference type="AlphaFoldDB" id="A0A8X7V0P9"/>
<dbReference type="EMBL" id="JAAMPC010000009">
    <property type="protein sequence ID" value="KAG2296761.1"/>
    <property type="molecule type" value="Genomic_DNA"/>
</dbReference>
<evidence type="ECO:0000313" key="1">
    <source>
        <dbReference type="EMBL" id="KAG2296761.1"/>
    </source>
</evidence>
<name>A0A8X7V0P9_BRACI</name>
<accession>A0A8X7V0P9</accession>
<proteinExistence type="predicted"/>
<organism evidence="1 2">
    <name type="scientific">Brassica carinata</name>
    <name type="common">Ethiopian mustard</name>
    <name type="synonym">Abyssinian cabbage</name>
    <dbReference type="NCBI Taxonomy" id="52824"/>
    <lineage>
        <taxon>Eukaryota</taxon>
        <taxon>Viridiplantae</taxon>
        <taxon>Streptophyta</taxon>
        <taxon>Embryophyta</taxon>
        <taxon>Tracheophyta</taxon>
        <taxon>Spermatophyta</taxon>
        <taxon>Magnoliopsida</taxon>
        <taxon>eudicotyledons</taxon>
        <taxon>Gunneridae</taxon>
        <taxon>Pentapetalae</taxon>
        <taxon>rosids</taxon>
        <taxon>malvids</taxon>
        <taxon>Brassicales</taxon>
        <taxon>Brassicaceae</taxon>
        <taxon>Brassiceae</taxon>
        <taxon>Brassica</taxon>
    </lineage>
</organism>
<dbReference type="OrthoDB" id="1911782at2759"/>
<sequence>MGSWTNVDPPLLLNCKTHLENCLESMTHKAIKLGSISSHQILTAMNTWHGLNTSPRRILKIYNVAVPEKAFVSFLWERAVYALVNTEFAVN</sequence>
<dbReference type="Proteomes" id="UP000886595">
    <property type="component" value="Unassembled WGS sequence"/>
</dbReference>
<gene>
    <name evidence="1" type="ORF">Bca52824_043430</name>
</gene>
<protein>
    <submittedName>
        <fullName evidence="1">Uncharacterized protein</fullName>
    </submittedName>
</protein>